<name>A0A022KQ74_9MICO</name>
<reference evidence="9 10" key="1">
    <citation type="journal article" date="2013" name="Genome Announc.">
        <title>Draft genome sequence of an Actinobacterium, Brachybacterium muris strain UCD-AY4.</title>
        <authorList>
            <person name="Lo J.R."/>
            <person name="Lang J.M."/>
            <person name="Darling A.E."/>
            <person name="Eisen J.A."/>
            <person name="Coil D.A."/>
        </authorList>
    </citation>
    <scope>NUCLEOTIDE SEQUENCE [LARGE SCALE GENOMIC DNA]</scope>
    <source>
        <strain evidence="9 10">UCD-AY4</strain>
    </source>
</reference>
<dbReference type="EC" id="2.7.13.3" evidence="2"/>
<dbReference type="PRINTS" id="PR00344">
    <property type="entry name" value="BCTRLSENSOR"/>
</dbReference>
<evidence type="ECO:0000256" key="2">
    <source>
        <dbReference type="ARBA" id="ARBA00012438"/>
    </source>
</evidence>
<dbReference type="Pfam" id="PF02518">
    <property type="entry name" value="HATPase_c"/>
    <property type="match status" value="1"/>
</dbReference>
<dbReference type="InterPro" id="IPR005467">
    <property type="entry name" value="His_kinase_dom"/>
</dbReference>
<dbReference type="STRING" id="1249481.D641_0113285"/>
<dbReference type="InterPro" id="IPR004358">
    <property type="entry name" value="Sig_transdc_His_kin-like_C"/>
</dbReference>
<dbReference type="PANTHER" id="PTHR44936:SF10">
    <property type="entry name" value="SENSOR PROTEIN RSTB"/>
    <property type="match status" value="1"/>
</dbReference>
<organism evidence="9 10">
    <name type="scientific">Brachybacterium muris UCD-AY4</name>
    <dbReference type="NCBI Taxonomy" id="1249481"/>
    <lineage>
        <taxon>Bacteria</taxon>
        <taxon>Bacillati</taxon>
        <taxon>Actinomycetota</taxon>
        <taxon>Actinomycetes</taxon>
        <taxon>Micrococcales</taxon>
        <taxon>Dermabacteraceae</taxon>
        <taxon>Brachybacterium</taxon>
    </lineage>
</organism>
<evidence type="ECO:0000256" key="3">
    <source>
        <dbReference type="ARBA" id="ARBA00022679"/>
    </source>
</evidence>
<dbReference type="Gene3D" id="3.30.565.10">
    <property type="entry name" value="Histidine kinase-like ATPase, C-terminal domain"/>
    <property type="match status" value="1"/>
</dbReference>
<dbReference type="GO" id="GO:0004673">
    <property type="term" value="F:protein histidine kinase activity"/>
    <property type="evidence" value="ECO:0007669"/>
    <property type="project" value="UniProtKB-EC"/>
</dbReference>
<dbReference type="InterPro" id="IPR036890">
    <property type="entry name" value="HATPase_C_sf"/>
</dbReference>
<evidence type="ECO:0000256" key="6">
    <source>
        <dbReference type="ARBA" id="ARBA00022840"/>
    </source>
</evidence>
<gene>
    <name evidence="9" type="ORF">D641_0113285</name>
</gene>
<keyword evidence="5" id="KW-0418">Kinase</keyword>
<dbReference type="HOGENOM" id="CLU_1381789_0_0_11"/>
<dbReference type="SUPFAM" id="SSF55874">
    <property type="entry name" value="ATPase domain of HSP90 chaperone/DNA topoisomerase II/histidine kinase"/>
    <property type="match status" value="1"/>
</dbReference>
<evidence type="ECO:0000313" key="10">
    <source>
        <dbReference type="Proteomes" id="UP000019754"/>
    </source>
</evidence>
<comment type="catalytic activity">
    <reaction evidence="1">
        <text>ATP + protein L-histidine = ADP + protein N-phospho-L-histidine.</text>
        <dbReference type="EC" id="2.7.13.3"/>
    </reaction>
</comment>
<evidence type="ECO:0000256" key="5">
    <source>
        <dbReference type="ARBA" id="ARBA00022777"/>
    </source>
</evidence>
<evidence type="ECO:0000256" key="7">
    <source>
        <dbReference type="ARBA" id="ARBA00023012"/>
    </source>
</evidence>
<dbReference type="SMART" id="SM00387">
    <property type="entry name" value="HATPase_c"/>
    <property type="match status" value="1"/>
</dbReference>
<dbReference type="GO" id="GO:0005524">
    <property type="term" value="F:ATP binding"/>
    <property type="evidence" value="ECO:0007669"/>
    <property type="project" value="UniProtKB-KW"/>
</dbReference>
<dbReference type="InterPro" id="IPR050980">
    <property type="entry name" value="2C_sensor_his_kinase"/>
</dbReference>
<sequence>MELDAALADPALTGQGRDLAQRLSVQVEAQNSLIRRLLAYARLDLRTDPVEVADAATLLEEASRVLHPLAATEGARVEVDARAATVRGSRAELRELLVILGENAILHGHGTARLVIREEPRSTIIEVFDEGPGITAAPGTATEGRSGNGLGLELARRIAARHYGSLHIEQRPMSRAAQVPVVSVRLPHRKTLARHPS</sequence>
<dbReference type="PANTHER" id="PTHR44936">
    <property type="entry name" value="SENSOR PROTEIN CREC"/>
    <property type="match status" value="1"/>
</dbReference>
<evidence type="ECO:0000313" key="9">
    <source>
        <dbReference type="EMBL" id="EYT48075.1"/>
    </source>
</evidence>
<comment type="caution">
    <text evidence="9">The sequence shown here is derived from an EMBL/GenBank/DDBJ whole genome shotgun (WGS) entry which is preliminary data.</text>
</comment>
<keyword evidence="7" id="KW-0902">Two-component regulatory system</keyword>
<keyword evidence="10" id="KW-1185">Reference proteome</keyword>
<protein>
    <recommendedName>
        <fullName evidence="2">histidine kinase</fullName>
        <ecNumber evidence="2">2.7.13.3</ecNumber>
    </recommendedName>
</protein>
<dbReference type="Proteomes" id="UP000019754">
    <property type="component" value="Unassembled WGS sequence"/>
</dbReference>
<accession>A0A022KQ74</accession>
<keyword evidence="3" id="KW-0808">Transferase</keyword>
<evidence type="ECO:0000256" key="4">
    <source>
        <dbReference type="ARBA" id="ARBA00022741"/>
    </source>
</evidence>
<dbReference type="RefSeq" id="WP_017823991.1">
    <property type="nucleotide sequence ID" value="NZ_AORC01000019.1"/>
</dbReference>
<keyword evidence="4" id="KW-0547">Nucleotide-binding</keyword>
<dbReference type="OrthoDB" id="5499837at2"/>
<keyword evidence="6" id="KW-0067">ATP-binding</keyword>
<dbReference type="PROSITE" id="PS50109">
    <property type="entry name" value="HIS_KIN"/>
    <property type="match status" value="1"/>
</dbReference>
<dbReference type="EMBL" id="AORC01000019">
    <property type="protein sequence ID" value="EYT48075.1"/>
    <property type="molecule type" value="Genomic_DNA"/>
</dbReference>
<dbReference type="AlphaFoldDB" id="A0A022KQ74"/>
<dbReference type="InterPro" id="IPR003594">
    <property type="entry name" value="HATPase_dom"/>
</dbReference>
<proteinExistence type="predicted"/>
<evidence type="ECO:0000256" key="1">
    <source>
        <dbReference type="ARBA" id="ARBA00000085"/>
    </source>
</evidence>
<feature type="domain" description="Histidine kinase" evidence="8">
    <location>
        <begin position="1"/>
        <end position="190"/>
    </location>
</feature>
<evidence type="ECO:0000259" key="8">
    <source>
        <dbReference type="PROSITE" id="PS50109"/>
    </source>
</evidence>
<dbReference type="GO" id="GO:0000160">
    <property type="term" value="P:phosphorelay signal transduction system"/>
    <property type="evidence" value="ECO:0007669"/>
    <property type="project" value="UniProtKB-KW"/>
</dbReference>